<accession>A0A5B7JUD7</accession>
<proteinExistence type="predicted"/>
<evidence type="ECO:0000256" key="1">
    <source>
        <dbReference type="SAM" id="MobiDB-lite"/>
    </source>
</evidence>
<feature type="compositionally biased region" description="Basic residues" evidence="1">
    <location>
        <begin position="1"/>
        <end position="12"/>
    </location>
</feature>
<name>A0A5B7JUD7_PORTR</name>
<sequence length="94" mass="10637">MRARKPKERRTRVLGGGVAGVGGDWSEEAKGTENSGAWEGEWLGLVKMRAKKPKEVVRRVVGASGRRRGSRFLSWTCQEESQLSWFRLEGSWFV</sequence>
<feature type="compositionally biased region" description="Gly residues" evidence="1">
    <location>
        <begin position="14"/>
        <end position="23"/>
    </location>
</feature>
<dbReference type="AlphaFoldDB" id="A0A5B7JUD7"/>
<reference evidence="2 3" key="1">
    <citation type="submission" date="2019-05" db="EMBL/GenBank/DDBJ databases">
        <title>Another draft genome of Portunus trituberculatus and its Hox gene families provides insights of decapod evolution.</title>
        <authorList>
            <person name="Jeong J.-H."/>
            <person name="Song I."/>
            <person name="Kim S."/>
            <person name="Choi T."/>
            <person name="Kim D."/>
            <person name="Ryu S."/>
            <person name="Kim W."/>
        </authorList>
    </citation>
    <scope>NUCLEOTIDE SEQUENCE [LARGE SCALE GENOMIC DNA]</scope>
    <source>
        <tissue evidence="2">Muscle</tissue>
    </source>
</reference>
<evidence type="ECO:0000313" key="2">
    <source>
        <dbReference type="EMBL" id="MPC95964.1"/>
    </source>
</evidence>
<dbReference type="Proteomes" id="UP000324222">
    <property type="component" value="Unassembled WGS sequence"/>
</dbReference>
<evidence type="ECO:0000313" key="3">
    <source>
        <dbReference type="Proteomes" id="UP000324222"/>
    </source>
</evidence>
<gene>
    <name evidence="2" type="ORF">E2C01_091194</name>
</gene>
<comment type="caution">
    <text evidence="2">The sequence shown here is derived from an EMBL/GenBank/DDBJ whole genome shotgun (WGS) entry which is preliminary data.</text>
</comment>
<protein>
    <submittedName>
        <fullName evidence="2">Uncharacterized protein</fullName>
    </submittedName>
</protein>
<organism evidence="2 3">
    <name type="scientific">Portunus trituberculatus</name>
    <name type="common">Swimming crab</name>
    <name type="synonym">Neptunus trituberculatus</name>
    <dbReference type="NCBI Taxonomy" id="210409"/>
    <lineage>
        <taxon>Eukaryota</taxon>
        <taxon>Metazoa</taxon>
        <taxon>Ecdysozoa</taxon>
        <taxon>Arthropoda</taxon>
        <taxon>Crustacea</taxon>
        <taxon>Multicrustacea</taxon>
        <taxon>Malacostraca</taxon>
        <taxon>Eumalacostraca</taxon>
        <taxon>Eucarida</taxon>
        <taxon>Decapoda</taxon>
        <taxon>Pleocyemata</taxon>
        <taxon>Brachyura</taxon>
        <taxon>Eubrachyura</taxon>
        <taxon>Portunoidea</taxon>
        <taxon>Portunidae</taxon>
        <taxon>Portuninae</taxon>
        <taxon>Portunus</taxon>
    </lineage>
</organism>
<keyword evidence="3" id="KW-1185">Reference proteome</keyword>
<feature type="region of interest" description="Disordered" evidence="1">
    <location>
        <begin position="1"/>
        <end position="33"/>
    </location>
</feature>
<dbReference type="EMBL" id="VSRR010104112">
    <property type="protein sequence ID" value="MPC95964.1"/>
    <property type="molecule type" value="Genomic_DNA"/>
</dbReference>